<dbReference type="EMBL" id="CACSHJ010000087">
    <property type="protein sequence ID" value="CAA0250871.1"/>
    <property type="molecule type" value="Genomic_DNA"/>
</dbReference>
<dbReference type="Araport" id="AT1G28430"/>
<dbReference type="SUPFAM" id="SSF48264">
    <property type="entry name" value="Cytochrome P450"/>
    <property type="match status" value="1"/>
</dbReference>
<proteinExistence type="inferred from homology"/>
<feature type="transmembrane region" description="Helical" evidence="14">
    <location>
        <begin position="12"/>
        <end position="31"/>
    </location>
</feature>
<keyword evidence="9 12" id="KW-0408">Iron</keyword>
<dbReference type="GO" id="GO:0016020">
    <property type="term" value="C:membrane"/>
    <property type="evidence" value="ECO:0007669"/>
    <property type="project" value="UniProtKB-SubCell"/>
</dbReference>
<evidence type="ECO:0000256" key="13">
    <source>
        <dbReference type="RuleBase" id="RU000461"/>
    </source>
</evidence>
<evidence type="ECO:0000256" key="10">
    <source>
        <dbReference type="ARBA" id="ARBA00023033"/>
    </source>
</evidence>
<dbReference type="PANTHER" id="PTHR24298:SF477">
    <property type="entry name" value="CYTOCHROME P450"/>
    <property type="match status" value="1"/>
</dbReference>
<evidence type="ECO:0000313" key="17">
    <source>
        <dbReference type="Proteomes" id="UP000434276"/>
    </source>
</evidence>
<evidence type="ECO:0000256" key="14">
    <source>
        <dbReference type="SAM" id="Phobius"/>
    </source>
</evidence>
<dbReference type="OrthoDB" id="1470350at2759"/>
<dbReference type="Pfam" id="PF00067">
    <property type="entry name" value="p450"/>
    <property type="match status" value="1"/>
</dbReference>
<dbReference type="GO" id="GO:0004497">
    <property type="term" value="F:monooxygenase activity"/>
    <property type="evidence" value="ECO:0007669"/>
    <property type="project" value="UniProtKB-KW"/>
</dbReference>
<sequence length="521" mass="59268">MTVMVSFDLLNCFIFTLIFLISTLFLFVLFYKKPNDGFDVPPSPPSLPIIGHLHLLLFASIHKCFQKISSKYGPFLHLRIFHVPIVLVSSASTAYDIFKTNDINVSYRGDVAIDECIVFGSFGYFRAPCEDYWKFMRKLIMARALGPQALERTRGVRAAELERFHRKLLDKAMKKQSLKIGEEARILVNNTLGKMSLGSSFSIENNDGTKVSEYSIKLADLSQMFCVAQIFHKPLEKLGISLLKKQIMDVSHKFEELLENIVVKYEEKMDNHQSTEFMDALLAAYQDENAEYKITRNHIKALLAELFFGAGESSSSTTRWAMGEIFNNPRIFEKLRTEIDSVVGTTRLIQESDLPKLPYLQAVVKESLRLHPVGAVLPREFTQDCNIGGFYIHEGTSLVVNAYAVMRDPDIWEDPNEFKPERFLDASRLGQEEEKKEKTLKFLPFGAGRRGCPGLYLGYTLVETTIGVMVQCFDWEIEGDKVNMQEGSGLRFFLDLAHPLKCTPIPRIINHEPSNTQIPNS</sequence>
<accession>A0A5S9W7A3</accession>
<dbReference type="AlphaFoldDB" id="A0A5S9W7A3"/>
<feature type="binding site" description="axial binding residue" evidence="12">
    <location>
        <position position="452"/>
    </location>
    <ligand>
        <name>heme</name>
        <dbReference type="ChEBI" id="CHEBI:30413"/>
    </ligand>
    <ligandPart>
        <name>Fe</name>
        <dbReference type="ChEBI" id="CHEBI:18248"/>
    </ligandPart>
</feature>
<dbReference type="GO" id="GO:0005506">
    <property type="term" value="F:iron ion binding"/>
    <property type="evidence" value="ECO:0007669"/>
    <property type="project" value="InterPro"/>
</dbReference>
<protein>
    <recommendedName>
        <fullName evidence="18">Cytochrome P450</fullName>
    </recommendedName>
</protein>
<dbReference type="InterPro" id="IPR036396">
    <property type="entry name" value="Cyt_P450_sf"/>
</dbReference>
<dbReference type="KEGG" id="ath:AT1G28430"/>
<dbReference type="PROSITE" id="PS00086">
    <property type="entry name" value="CYTOCHROME_P450"/>
    <property type="match status" value="1"/>
</dbReference>
<keyword evidence="5 14" id="KW-0812">Transmembrane</keyword>
<dbReference type="PRINTS" id="PR00385">
    <property type="entry name" value="P450"/>
</dbReference>
<evidence type="ECO:0008006" key="18">
    <source>
        <dbReference type="Google" id="ProtNLM"/>
    </source>
</evidence>
<evidence type="ECO:0000256" key="2">
    <source>
        <dbReference type="ARBA" id="ARBA00004167"/>
    </source>
</evidence>
<keyword evidence="7 14" id="KW-1133">Transmembrane helix</keyword>
<keyword evidence="4 12" id="KW-0349">Heme</keyword>
<dbReference type="Proteomes" id="UP000434276">
    <property type="component" value="Unassembled WGS sequence"/>
</dbReference>
<gene>
    <name evidence="15" type="ordered locus">At1g28430</name>
    <name evidence="16" type="ORF">C24_LOCUS2815</name>
</gene>
<dbReference type="CDD" id="cd20655">
    <property type="entry name" value="CYP93"/>
    <property type="match status" value="1"/>
</dbReference>
<evidence type="ECO:0000256" key="8">
    <source>
        <dbReference type="ARBA" id="ARBA00023002"/>
    </source>
</evidence>
<evidence type="ECO:0000256" key="9">
    <source>
        <dbReference type="ARBA" id="ARBA00023004"/>
    </source>
</evidence>
<reference evidence="16 17" key="1">
    <citation type="submission" date="2019-12" db="EMBL/GenBank/DDBJ databases">
        <authorList>
            <person name="Jiao W.-B."/>
            <person name="Schneeberger K."/>
        </authorList>
    </citation>
    <scope>NUCLEOTIDE SEQUENCE [LARGE SCALE GENOMIC DNA]</scope>
    <source>
        <strain evidence="17">cv. C24</strain>
    </source>
</reference>
<evidence type="ECO:0000256" key="7">
    <source>
        <dbReference type="ARBA" id="ARBA00022989"/>
    </source>
</evidence>
<dbReference type="GO" id="GO:0016705">
    <property type="term" value="F:oxidoreductase activity, acting on paired donors, with incorporation or reduction of molecular oxygen"/>
    <property type="evidence" value="ECO:0007669"/>
    <property type="project" value="InterPro"/>
</dbReference>
<dbReference type="InterPro" id="IPR002401">
    <property type="entry name" value="Cyt_P450_E_grp-I"/>
</dbReference>
<keyword evidence="11 14" id="KW-0472">Membrane</keyword>
<evidence type="ECO:0000256" key="11">
    <source>
        <dbReference type="ARBA" id="ARBA00023136"/>
    </source>
</evidence>
<evidence type="ECO:0000256" key="6">
    <source>
        <dbReference type="ARBA" id="ARBA00022723"/>
    </source>
</evidence>
<dbReference type="GO" id="GO:0020037">
    <property type="term" value="F:heme binding"/>
    <property type="evidence" value="ECO:0007669"/>
    <property type="project" value="InterPro"/>
</dbReference>
<dbReference type="SMR" id="A0A5S9W7A3"/>
<dbReference type="OMA" id="QGDFMSH"/>
<dbReference type="ExpressionAtlas" id="A0A5S9W7A3">
    <property type="expression patterns" value="baseline and differential"/>
</dbReference>
<organism evidence="16 17">
    <name type="scientific">Arabidopsis thaliana</name>
    <name type="common">Mouse-ear cress</name>
    <dbReference type="NCBI Taxonomy" id="3702"/>
    <lineage>
        <taxon>Eukaryota</taxon>
        <taxon>Viridiplantae</taxon>
        <taxon>Streptophyta</taxon>
        <taxon>Embryophyta</taxon>
        <taxon>Tracheophyta</taxon>
        <taxon>Spermatophyta</taxon>
        <taxon>Magnoliopsida</taxon>
        <taxon>eudicotyledons</taxon>
        <taxon>Gunneridae</taxon>
        <taxon>Pentapetalae</taxon>
        <taxon>rosids</taxon>
        <taxon>malvids</taxon>
        <taxon>Brassicales</taxon>
        <taxon>Brassicaceae</taxon>
        <taxon>Camelineae</taxon>
        <taxon>Arabidopsis</taxon>
    </lineage>
</organism>
<name>A0A5S9W7A3_ARATH</name>
<dbReference type="InterPro" id="IPR051103">
    <property type="entry name" value="Plant_metabolite_P450s"/>
</dbReference>
<comment type="similarity">
    <text evidence="3 13">Belongs to the cytochrome P450 family.</text>
</comment>
<evidence type="ECO:0000256" key="3">
    <source>
        <dbReference type="ARBA" id="ARBA00010617"/>
    </source>
</evidence>
<evidence type="ECO:0000256" key="5">
    <source>
        <dbReference type="ARBA" id="ARBA00022692"/>
    </source>
</evidence>
<keyword evidence="10 13" id="KW-0503">Monooxygenase</keyword>
<evidence type="ECO:0000256" key="4">
    <source>
        <dbReference type="ARBA" id="ARBA00022617"/>
    </source>
</evidence>
<comment type="cofactor">
    <cofactor evidence="1 12">
        <name>heme</name>
        <dbReference type="ChEBI" id="CHEBI:30413"/>
    </cofactor>
</comment>
<keyword evidence="8 13" id="KW-0560">Oxidoreductase</keyword>
<keyword evidence="6 12" id="KW-0479">Metal-binding</keyword>
<dbReference type="FunFam" id="1.10.630.10:FF:000019">
    <property type="entry name" value="Cytochrome P450 family protein"/>
    <property type="match status" value="1"/>
</dbReference>
<dbReference type="PANTHER" id="PTHR24298">
    <property type="entry name" value="FLAVONOID 3'-MONOOXYGENASE-RELATED"/>
    <property type="match status" value="1"/>
</dbReference>
<evidence type="ECO:0000256" key="12">
    <source>
        <dbReference type="PIRSR" id="PIRSR602401-1"/>
    </source>
</evidence>
<evidence type="ECO:0000256" key="1">
    <source>
        <dbReference type="ARBA" id="ARBA00001971"/>
    </source>
</evidence>
<dbReference type="PRINTS" id="PR00463">
    <property type="entry name" value="EP450I"/>
</dbReference>
<evidence type="ECO:0000313" key="15">
    <source>
        <dbReference type="Araport" id="AT1G28430"/>
    </source>
</evidence>
<comment type="subcellular location">
    <subcellularLocation>
        <location evidence="2">Membrane</location>
        <topology evidence="2">Single-pass membrane protein</topology>
    </subcellularLocation>
</comment>
<dbReference type="Gene3D" id="1.10.630.10">
    <property type="entry name" value="Cytochrome P450"/>
    <property type="match status" value="1"/>
</dbReference>
<dbReference type="InterPro" id="IPR001128">
    <property type="entry name" value="Cyt_P450"/>
</dbReference>
<dbReference type="InterPro" id="IPR017972">
    <property type="entry name" value="Cyt_P450_CS"/>
</dbReference>
<evidence type="ECO:0000313" key="16">
    <source>
        <dbReference type="EMBL" id="CAA0250871.1"/>
    </source>
</evidence>